<evidence type="ECO:0000313" key="2">
    <source>
        <dbReference type="Proteomes" id="UP001310022"/>
    </source>
</evidence>
<gene>
    <name evidence="1" type="ORF">PEDI_34330</name>
</gene>
<dbReference type="Proteomes" id="UP001310022">
    <property type="component" value="Unassembled WGS sequence"/>
</dbReference>
<proteinExistence type="predicted"/>
<evidence type="ECO:0000313" key="1">
    <source>
        <dbReference type="EMBL" id="GJM62881.1"/>
    </source>
</evidence>
<comment type="caution">
    <text evidence="1">The sequence shown here is derived from an EMBL/GenBank/DDBJ whole genome shotgun (WGS) entry which is preliminary data.</text>
</comment>
<protein>
    <submittedName>
        <fullName evidence="1">Uncharacterized protein</fullName>
    </submittedName>
</protein>
<keyword evidence="2" id="KW-1185">Reference proteome</keyword>
<dbReference type="RefSeq" id="WP_338238110.1">
    <property type="nucleotide sequence ID" value="NZ_BQKE01000002.1"/>
</dbReference>
<accession>A0AAN4W195</accession>
<organism evidence="1 2">
    <name type="scientific">Persicobacter diffluens</name>
    <dbReference type="NCBI Taxonomy" id="981"/>
    <lineage>
        <taxon>Bacteria</taxon>
        <taxon>Pseudomonadati</taxon>
        <taxon>Bacteroidota</taxon>
        <taxon>Cytophagia</taxon>
        <taxon>Cytophagales</taxon>
        <taxon>Persicobacteraceae</taxon>
        <taxon>Persicobacter</taxon>
    </lineage>
</organism>
<name>A0AAN4W195_9BACT</name>
<dbReference type="AlphaFoldDB" id="A0AAN4W195"/>
<reference evidence="1 2" key="1">
    <citation type="submission" date="2021-12" db="EMBL/GenBank/DDBJ databases">
        <title>Genome sequencing of bacteria with rrn-lacking chromosome and rrn-plasmid.</title>
        <authorList>
            <person name="Anda M."/>
            <person name="Iwasaki W."/>
        </authorList>
    </citation>
    <scope>NUCLEOTIDE SEQUENCE [LARGE SCALE GENOMIC DNA]</scope>
    <source>
        <strain evidence="1 2">NBRC 15940</strain>
    </source>
</reference>
<dbReference type="EMBL" id="BQKE01000002">
    <property type="protein sequence ID" value="GJM62881.1"/>
    <property type="molecule type" value="Genomic_DNA"/>
</dbReference>
<sequence length="73" mass="8250">MKACAFDFRCCGIVVFQSWDGSNFSPKIKIMGEEIALFCEHEGLPVGYRDWIYARGRMIEISLAPDFNLGQGI</sequence>